<feature type="transmembrane region" description="Helical" evidence="2">
    <location>
        <begin position="336"/>
        <end position="360"/>
    </location>
</feature>
<feature type="region of interest" description="Disordered" evidence="1">
    <location>
        <begin position="1010"/>
        <end position="1075"/>
    </location>
</feature>
<feature type="transmembrane region" description="Helical" evidence="2">
    <location>
        <begin position="413"/>
        <end position="432"/>
    </location>
</feature>
<proteinExistence type="predicted"/>
<comment type="caution">
    <text evidence="3">The sequence shown here is derived from an EMBL/GenBank/DDBJ whole genome shotgun (WGS) entry which is preliminary data.</text>
</comment>
<sequence>MLRRGLRAHAGQAAILATLGFLLAAVATAAPAYARAAAGRLLVAHVSAAGPLERTLSLRGEVVFDAAGDRGKVDAARAAAERAAAGSGLAVYTTLQVPARIKAASGALAAPVVSRDGACEHLTIAGSCPAALGEVLLSTTAADKLGVRAGDELTADVPTLSAVLGYRLTVVGVYQPGGDRAYWAGRSDLTADPRRTDTPVLAGADTVRAIATADAALLRTPVAADAVNGVSVTVVVDTTVTDPAALPADLTAARSTLDELRQTPPDSFFATGLLPELFDQITAGRRALAAGVLAAAGALLLVGAFVLLLAAAAAADRRAPQTALGVLRGAPVRTRFLFAVGPSAFAVLAGAVLGAATGLLSGGSPVSTTDGAAAGAVLVAVLALVAATETRVLRTPVLDAVRRAQRAAKRLRFAPLEALVVVVALLLAYQNVTASPDAGLAPLAPMVSVLAAALLAGRIVAWGLAHLGVGRLRRGDLGLGLAAMHLARRPHTARALALVAVAVATPALAASGVQTTSAALRERAVAELGAARVITVVGSDHTAVRAAVHAADPDGRWLLAAARQQLAASSVVAVESDRLARVSETGAALARRIAADVRPAVNAPVQVTGTRLVLDVTATSADAGGTIRATLVTAAGQRFTVPITVAHQLGAGSYAADVPQCADGCRLAWLGFTSSPEALRLTAIRQQSPDTTLVDAAGMAAAGRWRPGFTTTAGDLTVLHGDGWLSAQYRPSDPMHVSTDLRVLVADAPVPLPAVVAGRARLAQTDEVRELPVLDGISRPVRVVDGAGILPGAGGDGFLIDHEYADRLADEGGVVQAEVWARADTPAAVLTGIRERLLIAGEETVDERVDRMVRTGPGQAARFRLGAALLGVLLGAAGLAVITTGEYAQRRAELLDLRRQGLTARTAVRAIGWSAWLLLATGVLLGAALAIAAAIGWGGGGLSVFTDDWTATGVPTVSGPAVGLGVLVAAAPIAASGWLSARRLARAVVAPESDGGGSFAADAGGASAQGGGGSFASDGDASTTAGGGSFAPDGGGASAPGGGGSFAADGGGASIPDGSGDGGDRALVSDGEEGR</sequence>
<keyword evidence="2" id="KW-0472">Membrane</keyword>
<dbReference type="EMBL" id="JBHSAY010000009">
    <property type="protein sequence ID" value="MFC4133023.1"/>
    <property type="molecule type" value="Genomic_DNA"/>
</dbReference>
<evidence type="ECO:0000313" key="3">
    <source>
        <dbReference type="EMBL" id="MFC4133023.1"/>
    </source>
</evidence>
<evidence type="ECO:0000313" key="4">
    <source>
        <dbReference type="Proteomes" id="UP001595816"/>
    </source>
</evidence>
<feature type="transmembrane region" description="Helical" evidence="2">
    <location>
        <begin position="910"/>
        <end position="937"/>
    </location>
</feature>
<feature type="transmembrane region" description="Helical" evidence="2">
    <location>
        <begin position="865"/>
        <end position="889"/>
    </location>
</feature>
<reference evidence="4" key="1">
    <citation type="journal article" date="2019" name="Int. J. Syst. Evol. Microbiol.">
        <title>The Global Catalogue of Microorganisms (GCM) 10K type strain sequencing project: providing services to taxonomists for standard genome sequencing and annotation.</title>
        <authorList>
            <consortium name="The Broad Institute Genomics Platform"/>
            <consortium name="The Broad Institute Genome Sequencing Center for Infectious Disease"/>
            <person name="Wu L."/>
            <person name="Ma J."/>
        </authorList>
    </citation>
    <scope>NUCLEOTIDE SEQUENCE [LARGE SCALE GENOMIC DNA]</scope>
    <source>
        <strain evidence="4">CGMCC 4.7289</strain>
    </source>
</reference>
<feature type="transmembrane region" description="Helical" evidence="2">
    <location>
        <begin position="287"/>
        <end position="315"/>
    </location>
</feature>
<feature type="transmembrane region" description="Helical" evidence="2">
    <location>
        <begin position="444"/>
        <end position="465"/>
    </location>
</feature>
<keyword evidence="2" id="KW-0812">Transmembrane</keyword>
<gene>
    <name evidence="3" type="ORF">ACFOZ4_20620</name>
</gene>
<dbReference type="Proteomes" id="UP001595816">
    <property type="component" value="Unassembled WGS sequence"/>
</dbReference>
<keyword evidence="4" id="KW-1185">Reference proteome</keyword>
<name>A0ABV8LRP6_9ACTN</name>
<feature type="transmembrane region" description="Helical" evidence="2">
    <location>
        <begin position="495"/>
        <end position="513"/>
    </location>
</feature>
<feature type="transmembrane region" description="Helical" evidence="2">
    <location>
        <begin position="957"/>
        <end position="979"/>
    </location>
</feature>
<evidence type="ECO:0000256" key="1">
    <source>
        <dbReference type="SAM" id="MobiDB-lite"/>
    </source>
</evidence>
<accession>A0ABV8LRP6</accession>
<protein>
    <recommendedName>
        <fullName evidence="5">FtsX-like permease family protein</fullName>
    </recommendedName>
</protein>
<keyword evidence="2" id="KW-1133">Transmembrane helix</keyword>
<feature type="transmembrane region" description="Helical" evidence="2">
    <location>
        <begin position="372"/>
        <end position="393"/>
    </location>
</feature>
<dbReference type="RefSeq" id="WP_382190311.1">
    <property type="nucleotide sequence ID" value="NZ_JBHSAY010000009.1"/>
</dbReference>
<evidence type="ECO:0008006" key="5">
    <source>
        <dbReference type="Google" id="ProtNLM"/>
    </source>
</evidence>
<organism evidence="3 4">
    <name type="scientific">Hamadaea flava</name>
    <dbReference type="NCBI Taxonomy" id="1742688"/>
    <lineage>
        <taxon>Bacteria</taxon>
        <taxon>Bacillati</taxon>
        <taxon>Actinomycetota</taxon>
        <taxon>Actinomycetes</taxon>
        <taxon>Micromonosporales</taxon>
        <taxon>Micromonosporaceae</taxon>
        <taxon>Hamadaea</taxon>
    </lineage>
</organism>
<evidence type="ECO:0000256" key="2">
    <source>
        <dbReference type="SAM" id="Phobius"/>
    </source>
</evidence>
<feature type="compositionally biased region" description="Gly residues" evidence="1">
    <location>
        <begin position="1025"/>
        <end position="1053"/>
    </location>
</feature>